<name>I5AWI7_EUBC6</name>
<sequence length="695" mass="79154">MRAADTFPTNKIQDLAYRAGRIFPFGATIVDDGVNFSIFSKESTGCTLLLYHHGEKDPYVEIPFPEEFRIGDVYTMMVFGISIETTEYGYRFDGEYEPKKGILFDKNNILLDPYAKSVSGRTVWGREPDPENSFSHRGQIIREDYDWDGDKPLEIPQNDLTVYEMHVRSFTRDQSSGVRHKGTYAGIVEKIPYLKELGINCVELMPVFEFDEFENSRVVDGRRLVNYWGYSTVCFFAPKAGYAASAPFGMEADELKNLIKKLHKNGIEVILDVVFNHTAEGNENGPSISYKGIDNRTYYLLTPDGWYYNFSGCGNTMNCNNAVVRNHILDCLRYWVASYHVDGFRFDLASILTRDADGAPMMSPPLIESLAHDAVLGSTKLIAEAWDAGGLYQVGSFPSWNRWAEWNGKYRDCVRRFVKGDAGCAPEIYHRISGSDDLYGSRSPAVSVNFITCHDGFTMYDLVSYNEKHNEANGEDNRDGSNENDSWNCGVEGDTDDAEINRLRIRQMKNMYTLLLTSRGVPMLLSGDEFANTQFGNNNAYCQDNEISWLDWKRLDEYRDLYAYVRGLNLFRKAHPVMRADRFDTGHNGTGYPELSFHGTVPWEIDRCQPTLTFAYMYAEDHVKFGTDRDMFIYVAVNAHWEDHTFILPIIPASMKWHLVADSNGCVRECGKEAELEDQKQMNLGARSMVILTGC</sequence>
<dbReference type="InterPro" id="IPR006047">
    <property type="entry name" value="GH13_cat_dom"/>
</dbReference>
<keyword evidence="8" id="KW-1185">Reference proteome</keyword>
<proteinExistence type="inferred from homology"/>
<dbReference type="Gene3D" id="3.20.20.80">
    <property type="entry name" value="Glycosidases"/>
    <property type="match status" value="1"/>
</dbReference>
<dbReference type="InterPro" id="IPR004193">
    <property type="entry name" value="Glyco_hydro_13_N"/>
</dbReference>
<organism evidence="7 8">
    <name type="scientific">Eubacterium cellulosolvens (strain ATCC 43171 / JCM 9499 / 6)</name>
    <name type="common">Cillobacterium cellulosolvens</name>
    <dbReference type="NCBI Taxonomy" id="633697"/>
    <lineage>
        <taxon>Bacteria</taxon>
        <taxon>Bacillati</taxon>
        <taxon>Bacillota</taxon>
        <taxon>Clostridia</taxon>
        <taxon>Eubacteriales</taxon>
        <taxon>Eubacteriaceae</taxon>
        <taxon>Eubacterium</taxon>
    </lineage>
</organism>
<dbReference type="Pfam" id="PF02922">
    <property type="entry name" value="CBM_48"/>
    <property type="match status" value="1"/>
</dbReference>
<gene>
    <name evidence="7" type="ORF">EubceDRAFT1_2434</name>
</gene>
<keyword evidence="4" id="KW-0326">Glycosidase</keyword>
<dbReference type="FunFam" id="3.20.20.80:FF:000054">
    <property type="entry name" value="Glycogen debranching enzyme"/>
    <property type="match status" value="1"/>
</dbReference>
<dbReference type="InterPro" id="IPR013783">
    <property type="entry name" value="Ig-like_fold"/>
</dbReference>
<evidence type="ECO:0000256" key="2">
    <source>
        <dbReference type="ARBA" id="ARBA00022801"/>
    </source>
</evidence>
<evidence type="ECO:0000256" key="1">
    <source>
        <dbReference type="ARBA" id="ARBA00008061"/>
    </source>
</evidence>
<dbReference type="eggNOG" id="COG1523">
    <property type="taxonomic scope" value="Bacteria"/>
</dbReference>
<dbReference type="HOGENOM" id="CLU_011725_1_1_9"/>
<dbReference type="Proteomes" id="UP000005753">
    <property type="component" value="Chromosome"/>
</dbReference>
<dbReference type="STRING" id="633697.EubceDRAFT1_2434"/>
<dbReference type="EMBL" id="CM001487">
    <property type="protein sequence ID" value="EIM58160.1"/>
    <property type="molecule type" value="Genomic_DNA"/>
</dbReference>
<comment type="similarity">
    <text evidence="1">Belongs to the glycosyl hydrolase 13 family.</text>
</comment>
<dbReference type="GO" id="GO:0004135">
    <property type="term" value="F:amylo-alpha-1,6-glucosidase activity"/>
    <property type="evidence" value="ECO:0007669"/>
    <property type="project" value="InterPro"/>
</dbReference>
<feature type="compositionally biased region" description="Basic and acidic residues" evidence="5">
    <location>
        <begin position="471"/>
        <end position="481"/>
    </location>
</feature>
<dbReference type="OrthoDB" id="9761875at2"/>
<accession>I5AWI7</accession>
<feature type="domain" description="Glycosyl hydrolase family 13 catalytic" evidence="6">
    <location>
        <begin position="164"/>
        <end position="572"/>
    </location>
</feature>
<evidence type="ECO:0000256" key="4">
    <source>
        <dbReference type="ARBA" id="ARBA00023295"/>
    </source>
</evidence>
<dbReference type="GO" id="GO:0005980">
    <property type="term" value="P:glycogen catabolic process"/>
    <property type="evidence" value="ECO:0007669"/>
    <property type="project" value="InterPro"/>
</dbReference>
<dbReference type="InterPro" id="IPR017853">
    <property type="entry name" value="GH"/>
</dbReference>
<reference evidence="7 8" key="1">
    <citation type="submission" date="2010-08" db="EMBL/GenBank/DDBJ databases">
        <authorList>
            <consortium name="US DOE Joint Genome Institute (JGI-PGF)"/>
            <person name="Lucas S."/>
            <person name="Copeland A."/>
            <person name="Lapidus A."/>
            <person name="Cheng J.-F."/>
            <person name="Bruce D."/>
            <person name="Goodwin L."/>
            <person name="Pitluck S."/>
            <person name="Land M.L."/>
            <person name="Hauser L."/>
            <person name="Chang Y.-J."/>
            <person name="Anderson I.J."/>
            <person name="Johnson E."/>
            <person name="Mulhopadhyay B."/>
            <person name="Kyrpides N."/>
            <person name="Woyke T.J."/>
        </authorList>
    </citation>
    <scope>NUCLEOTIDE SEQUENCE [LARGE SCALE GENOMIC DNA]</scope>
    <source>
        <strain evidence="7 8">6</strain>
    </source>
</reference>
<dbReference type="InterPro" id="IPR011837">
    <property type="entry name" value="Glycogen_debranch_GlgX"/>
</dbReference>
<evidence type="ECO:0000313" key="7">
    <source>
        <dbReference type="EMBL" id="EIM58160.1"/>
    </source>
</evidence>
<dbReference type="SMART" id="SM00642">
    <property type="entry name" value="Aamy"/>
    <property type="match status" value="1"/>
</dbReference>
<evidence type="ECO:0000259" key="6">
    <source>
        <dbReference type="SMART" id="SM00642"/>
    </source>
</evidence>
<dbReference type="SUPFAM" id="SSF81296">
    <property type="entry name" value="E set domains"/>
    <property type="match status" value="1"/>
</dbReference>
<dbReference type="Gene3D" id="2.60.40.1180">
    <property type="entry name" value="Golgi alpha-mannosidase II"/>
    <property type="match status" value="1"/>
</dbReference>
<dbReference type="AlphaFoldDB" id="I5AWI7"/>
<dbReference type="NCBIfam" id="TIGR02100">
    <property type="entry name" value="glgX_debranch"/>
    <property type="match status" value="1"/>
</dbReference>
<dbReference type="CDD" id="cd11234">
    <property type="entry name" value="E_set_GDE_N"/>
    <property type="match status" value="1"/>
</dbReference>
<dbReference type="SUPFAM" id="SSF51011">
    <property type="entry name" value="Glycosyl hydrolase domain"/>
    <property type="match status" value="1"/>
</dbReference>
<dbReference type="Gene3D" id="2.60.40.10">
    <property type="entry name" value="Immunoglobulins"/>
    <property type="match status" value="1"/>
</dbReference>
<evidence type="ECO:0000313" key="8">
    <source>
        <dbReference type="Proteomes" id="UP000005753"/>
    </source>
</evidence>
<dbReference type="SUPFAM" id="SSF51445">
    <property type="entry name" value="(Trans)glycosidases"/>
    <property type="match status" value="1"/>
</dbReference>
<evidence type="ECO:0000256" key="5">
    <source>
        <dbReference type="SAM" id="MobiDB-lite"/>
    </source>
</evidence>
<dbReference type="Pfam" id="PF00128">
    <property type="entry name" value="Alpha-amylase"/>
    <property type="match status" value="1"/>
</dbReference>
<keyword evidence="2" id="KW-0378">Hydrolase</keyword>
<protein>
    <submittedName>
        <fullName evidence="7">Glycogen debranching enzyme GlgX</fullName>
    </submittedName>
</protein>
<reference evidence="7 8" key="2">
    <citation type="submission" date="2012-02" db="EMBL/GenBank/DDBJ databases">
        <title>Improved High-Quality Draft sequence of Eubacterium cellulosolvens 6.</title>
        <authorList>
            <consortium name="US DOE Joint Genome Institute"/>
            <person name="Lucas S."/>
            <person name="Han J."/>
            <person name="Lapidus A."/>
            <person name="Cheng J.-F."/>
            <person name="Goodwin L."/>
            <person name="Pitluck S."/>
            <person name="Peters L."/>
            <person name="Mikhailova N."/>
            <person name="Gu W."/>
            <person name="Detter J.C."/>
            <person name="Han C."/>
            <person name="Tapia R."/>
            <person name="Land M."/>
            <person name="Hauser L."/>
            <person name="Kyrpides N."/>
            <person name="Ivanova N."/>
            <person name="Pagani I."/>
            <person name="Johnson E."/>
            <person name="Mukhopadhyay B."/>
            <person name="Anderson I."/>
            <person name="Woyke T."/>
        </authorList>
    </citation>
    <scope>NUCLEOTIDE SEQUENCE [LARGE SCALE GENOMIC DNA]</scope>
    <source>
        <strain evidence="7 8">6</strain>
    </source>
</reference>
<dbReference type="InterPro" id="IPR013780">
    <property type="entry name" value="Glyco_hydro_b"/>
</dbReference>
<dbReference type="InterPro" id="IPR014756">
    <property type="entry name" value="Ig_E-set"/>
</dbReference>
<dbReference type="PANTHER" id="PTHR43002">
    <property type="entry name" value="GLYCOGEN DEBRANCHING ENZYME"/>
    <property type="match status" value="1"/>
</dbReference>
<dbReference type="CDD" id="cd11326">
    <property type="entry name" value="AmyAc_Glg_debranch"/>
    <property type="match status" value="1"/>
</dbReference>
<evidence type="ECO:0000256" key="3">
    <source>
        <dbReference type="ARBA" id="ARBA00022946"/>
    </source>
</evidence>
<feature type="region of interest" description="Disordered" evidence="5">
    <location>
        <begin position="471"/>
        <end position="493"/>
    </location>
</feature>
<keyword evidence="3" id="KW-0809">Transit peptide</keyword>